<evidence type="ECO:0000313" key="8">
    <source>
        <dbReference type="Proteomes" id="UP000320184"/>
    </source>
</evidence>
<dbReference type="InterPro" id="IPR015931">
    <property type="entry name" value="Acnase/IPM_dHydase_lsu_aba_1/3"/>
</dbReference>
<evidence type="ECO:0000256" key="3">
    <source>
        <dbReference type="ARBA" id="ARBA00023014"/>
    </source>
</evidence>
<sequence>MAPFPGAPQRMHTIQPARLKPGRTADSLPGPRPSDATLGQGVPRLVRGRALILWDPKAPGRMLDAIDTDQITPASDCVSESLDTLDERWKAGAFRYLMPDFRERVHRGETFLIAGDRFAIGSSREMSPAGLKGVAEEAGLELVVVAGNHVGDIFRRNAYNLGLHVLQCPEAVAEARDGDVFSFDPTSRRLANETRGATYDPVPLAPKEEEIRRSGGIFAAGRRELRESVERAPRIQWPDPDSARRLTTTEQILWAHRVDKDAEVRPGATLRVYADLLPASDGTAPFAIHTFNQITGGDALYPRQAAIANDHFVFTGKEADERQTSIGREFARLHGIGKPYYATPGDGIFHFYFPEQGLVLPGQVIPGADSHSRAYGAYGAVGIGVGSTTLGFGWATGYVYLTVARQRRVVFSGELQPWVSGKDIVLALLRRWGPRQSQGMSVELVDANRQLPIAFRNTIANMMAEGEAMNGIFAPDEITLDWYRARGFGELPYPRVHPGSEAVYEIDETLALDEVAPMIAKPFSPGNAFPAEEVARERLTFDKALIGSCTNGGYDDLLQAALVLHAARALGFRRAAKPFVIFPGSGGVKLQIENPDPRLGGESIAEVFRSVGGEIRQSWCGPCFGQGPDALSAGERAITSFNRNWQNRMGVGGEGYLASPAVVASSALLGYMAPPSELGLVWEAELFGV</sequence>
<keyword evidence="2" id="KW-0408">Iron</keyword>
<evidence type="ECO:0000256" key="1">
    <source>
        <dbReference type="ARBA" id="ARBA00022723"/>
    </source>
</evidence>
<keyword evidence="3" id="KW-0411">Iron-sulfur</keyword>
<dbReference type="SUPFAM" id="SSF52016">
    <property type="entry name" value="LeuD/IlvD-like"/>
    <property type="match status" value="1"/>
</dbReference>
<evidence type="ECO:0000313" key="7">
    <source>
        <dbReference type="EMBL" id="TMQ52260.1"/>
    </source>
</evidence>
<dbReference type="Proteomes" id="UP000320184">
    <property type="component" value="Unassembled WGS sequence"/>
</dbReference>
<dbReference type="InterPro" id="IPR036008">
    <property type="entry name" value="Aconitase_4Fe-4S_dom"/>
</dbReference>
<evidence type="ECO:0000256" key="2">
    <source>
        <dbReference type="ARBA" id="ARBA00023004"/>
    </source>
</evidence>
<protein>
    <recommendedName>
        <fullName evidence="6">Aconitase/3-isopropylmalate dehydratase large subunit alpha/beta/alpha domain-containing protein</fullName>
    </recommendedName>
</protein>
<comment type="caution">
    <text evidence="7">The sequence shown here is derived from an EMBL/GenBank/DDBJ whole genome shotgun (WGS) entry which is preliminary data.</text>
</comment>
<feature type="domain" description="Aconitase/3-isopropylmalate dehydratase large subunit alpha/beta/alpha" evidence="6">
    <location>
        <begin position="333"/>
        <end position="670"/>
    </location>
</feature>
<dbReference type="Gene3D" id="3.20.19.10">
    <property type="entry name" value="Aconitase, domain 4"/>
    <property type="match status" value="1"/>
</dbReference>
<name>A0A538SLL0_UNCEI</name>
<accession>A0A538SLL0</accession>
<dbReference type="Gene3D" id="3.30.499.10">
    <property type="entry name" value="Aconitase, domain 3"/>
    <property type="match status" value="2"/>
</dbReference>
<dbReference type="PANTHER" id="PTHR43822:SF2">
    <property type="entry name" value="HOMOACONITASE, MITOCHONDRIAL"/>
    <property type="match status" value="1"/>
</dbReference>
<dbReference type="PRINTS" id="PR00415">
    <property type="entry name" value="ACONITASE"/>
</dbReference>
<evidence type="ECO:0000256" key="4">
    <source>
        <dbReference type="ARBA" id="ARBA00023239"/>
    </source>
</evidence>
<dbReference type="PANTHER" id="PTHR43822">
    <property type="entry name" value="HOMOACONITASE, MITOCHONDRIAL-RELATED"/>
    <property type="match status" value="1"/>
</dbReference>
<dbReference type="GO" id="GO:0043436">
    <property type="term" value="P:oxoacid metabolic process"/>
    <property type="evidence" value="ECO:0007669"/>
    <property type="project" value="UniProtKB-ARBA"/>
</dbReference>
<dbReference type="InterPro" id="IPR015928">
    <property type="entry name" value="Aconitase/3IPM_dehydase_swvl"/>
</dbReference>
<organism evidence="7 8">
    <name type="scientific">Eiseniibacteriota bacterium</name>
    <dbReference type="NCBI Taxonomy" id="2212470"/>
    <lineage>
        <taxon>Bacteria</taxon>
        <taxon>Candidatus Eiseniibacteriota</taxon>
    </lineage>
</organism>
<proteinExistence type="predicted"/>
<feature type="region of interest" description="Disordered" evidence="5">
    <location>
        <begin position="1"/>
        <end position="41"/>
    </location>
</feature>
<keyword evidence="1" id="KW-0479">Metal-binding</keyword>
<dbReference type="InterPro" id="IPR001030">
    <property type="entry name" value="Acoase/IPM_deHydtase_lsu_aba"/>
</dbReference>
<dbReference type="AlphaFoldDB" id="A0A538SLL0"/>
<keyword evidence="4" id="KW-0456">Lyase</keyword>
<reference evidence="7 8" key="1">
    <citation type="journal article" date="2019" name="Nat. Microbiol.">
        <title>Mediterranean grassland soil C-N compound turnover is dependent on rainfall and depth, and is mediated by genomically divergent microorganisms.</title>
        <authorList>
            <person name="Diamond S."/>
            <person name="Andeer P.F."/>
            <person name="Li Z."/>
            <person name="Crits-Christoph A."/>
            <person name="Burstein D."/>
            <person name="Anantharaman K."/>
            <person name="Lane K.R."/>
            <person name="Thomas B.C."/>
            <person name="Pan C."/>
            <person name="Northen T.R."/>
            <person name="Banfield J.F."/>
        </authorList>
    </citation>
    <scope>NUCLEOTIDE SEQUENCE [LARGE SCALE GENOMIC DNA]</scope>
    <source>
        <strain evidence="7">WS_3</strain>
    </source>
</reference>
<gene>
    <name evidence="7" type="ORF">E6K73_03240</name>
</gene>
<dbReference type="GO" id="GO:0016829">
    <property type="term" value="F:lyase activity"/>
    <property type="evidence" value="ECO:0007669"/>
    <property type="project" value="UniProtKB-KW"/>
</dbReference>
<dbReference type="GO" id="GO:0051536">
    <property type="term" value="F:iron-sulfur cluster binding"/>
    <property type="evidence" value="ECO:0007669"/>
    <property type="project" value="UniProtKB-KW"/>
</dbReference>
<evidence type="ECO:0000256" key="5">
    <source>
        <dbReference type="SAM" id="MobiDB-lite"/>
    </source>
</evidence>
<dbReference type="GO" id="GO:0046872">
    <property type="term" value="F:metal ion binding"/>
    <property type="evidence" value="ECO:0007669"/>
    <property type="project" value="UniProtKB-KW"/>
</dbReference>
<dbReference type="SUPFAM" id="SSF53732">
    <property type="entry name" value="Aconitase iron-sulfur domain"/>
    <property type="match status" value="1"/>
</dbReference>
<dbReference type="InterPro" id="IPR050067">
    <property type="entry name" value="IPM_dehydratase_rel_enz"/>
</dbReference>
<dbReference type="EMBL" id="VBOT01000038">
    <property type="protein sequence ID" value="TMQ52260.1"/>
    <property type="molecule type" value="Genomic_DNA"/>
</dbReference>
<dbReference type="Pfam" id="PF00330">
    <property type="entry name" value="Aconitase"/>
    <property type="match status" value="1"/>
</dbReference>
<evidence type="ECO:0000259" key="6">
    <source>
        <dbReference type="Pfam" id="PF00330"/>
    </source>
</evidence>